<gene>
    <name evidence="1" type="ORF">NTEN_LOCUS9284</name>
</gene>
<dbReference type="Proteomes" id="UP000479000">
    <property type="component" value="Unassembled WGS sequence"/>
</dbReference>
<organism evidence="1 2">
    <name type="scientific">Nesidiocoris tenuis</name>
    <dbReference type="NCBI Taxonomy" id="355587"/>
    <lineage>
        <taxon>Eukaryota</taxon>
        <taxon>Metazoa</taxon>
        <taxon>Ecdysozoa</taxon>
        <taxon>Arthropoda</taxon>
        <taxon>Hexapoda</taxon>
        <taxon>Insecta</taxon>
        <taxon>Pterygota</taxon>
        <taxon>Neoptera</taxon>
        <taxon>Paraneoptera</taxon>
        <taxon>Hemiptera</taxon>
        <taxon>Heteroptera</taxon>
        <taxon>Panheteroptera</taxon>
        <taxon>Cimicomorpha</taxon>
        <taxon>Miridae</taxon>
        <taxon>Dicyphina</taxon>
        <taxon>Nesidiocoris</taxon>
    </lineage>
</organism>
<feature type="non-terminal residue" evidence="1">
    <location>
        <position position="53"/>
    </location>
</feature>
<dbReference type="AlphaFoldDB" id="A0A6H5GIV2"/>
<proteinExistence type="predicted"/>
<keyword evidence="2" id="KW-1185">Reference proteome</keyword>
<evidence type="ECO:0000313" key="2">
    <source>
        <dbReference type="Proteomes" id="UP000479000"/>
    </source>
</evidence>
<accession>A0A6H5GIV2</accession>
<reference evidence="1 2" key="1">
    <citation type="submission" date="2020-02" db="EMBL/GenBank/DDBJ databases">
        <authorList>
            <person name="Ferguson B K."/>
        </authorList>
    </citation>
    <scope>NUCLEOTIDE SEQUENCE [LARGE SCALE GENOMIC DNA]</scope>
</reference>
<feature type="non-terminal residue" evidence="1">
    <location>
        <position position="1"/>
    </location>
</feature>
<dbReference type="EMBL" id="CADCXU010013879">
    <property type="protein sequence ID" value="CAB0003807.1"/>
    <property type="molecule type" value="Genomic_DNA"/>
</dbReference>
<name>A0A6H5GIV2_9HEMI</name>
<protein>
    <submittedName>
        <fullName evidence="1">Uncharacterized protein</fullName>
    </submittedName>
</protein>
<evidence type="ECO:0000313" key="1">
    <source>
        <dbReference type="EMBL" id="CAB0003807.1"/>
    </source>
</evidence>
<sequence length="53" mass="5979">NSRTANSVRWTAYGGGRTAIGGRRTEYGGRRTVHGARREDKIFLLQIPIVHRL</sequence>